<comment type="caution">
    <text evidence="1">The sequence shown here is derived from an EMBL/GenBank/DDBJ whole genome shotgun (WGS) entry which is preliminary data.</text>
</comment>
<dbReference type="InterPro" id="IPR021352">
    <property type="entry name" value="DUF2971"/>
</dbReference>
<sequence length="299" mass="34384">MILYKYRGNSHFTDSILTEKKVWLANATTLNDPFECTIQEIAKEFIEEQIEQMKMGHVMGFLQSALTSIKNKTDFYGLTPKQTKEYLGKLKARKTIAEQHRASREFIHRKTGNYTSDPEKTYANFDNQLNDVGIFSLTEDPENQLMWAHYAEQSKGIALGFEVTENSKLASKTNCLKVNYSDELPAFSGEGFLIESSIVRRGTNTQKIVFHDPTMQAAISTKPSCWNYEKEWRYVEELAGSYAYPGKLRELVFGLKCPDSKRKEYIDLLKSSGHTEIELFEIIILQNSNQIRKSKLELI</sequence>
<accession>A0A4U1GDN5</accession>
<dbReference type="EMBL" id="SWDX01000003">
    <property type="protein sequence ID" value="TKC62147.1"/>
    <property type="molecule type" value="Genomic_DNA"/>
</dbReference>
<dbReference type="AlphaFoldDB" id="A0A4U1GDN5"/>
<organism evidence="1 2">
    <name type="scientific">Pedobacter hiemivivus</name>
    <dbReference type="NCBI Taxonomy" id="2530454"/>
    <lineage>
        <taxon>Bacteria</taxon>
        <taxon>Pseudomonadati</taxon>
        <taxon>Bacteroidota</taxon>
        <taxon>Sphingobacteriia</taxon>
        <taxon>Sphingobacteriales</taxon>
        <taxon>Sphingobacteriaceae</taxon>
        <taxon>Pedobacter</taxon>
    </lineage>
</organism>
<gene>
    <name evidence="1" type="ORF">FBD94_07955</name>
</gene>
<reference evidence="1 2" key="1">
    <citation type="submission" date="2019-04" db="EMBL/GenBank/DDBJ databases">
        <title>Pedobacter sp. RP-1-16 sp. nov., isolated from Arctic soil.</title>
        <authorList>
            <person name="Dahal R.H."/>
            <person name="Kim D.-U."/>
        </authorList>
    </citation>
    <scope>NUCLEOTIDE SEQUENCE [LARGE SCALE GENOMIC DNA]</scope>
    <source>
        <strain evidence="1 2">RP-1-16</strain>
    </source>
</reference>
<dbReference type="RefSeq" id="WP_136879805.1">
    <property type="nucleotide sequence ID" value="NZ_SWDX01000003.1"/>
</dbReference>
<evidence type="ECO:0000313" key="2">
    <source>
        <dbReference type="Proteomes" id="UP000309594"/>
    </source>
</evidence>
<evidence type="ECO:0000313" key="1">
    <source>
        <dbReference type="EMBL" id="TKC62147.1"/>
    </source>
</evidence>
<protein>
    <submittedName>
        <fullName evidence="1">DUF2971 domain-containing protein</fullName>
    </submittedName>
</protein>
<dbReference type="Pfam" id="PF11185">
    <property type="entry name" value="DUF2971"/>
    <property type="match status" value="1"/>
</dbReference>
<dbReference type="Proteomes" id="UP000309594">
    <property type="component" value="Unassembled WGS sequence"/>
</dbReference>
<name>A0A4U1GDN5_9SPHI</name>
<proteinExistence type="predicted"/>